<proteinExistence type="predicted"/>
<dbReference type="AlphaFoldDB" id="A0A1A9W271"/>
<evidence type="ECO:0000313" key="2">
    <source>
        <dbReference type="EnsemblMetazoa" id="GBRI003687-PA"/>
    </source>
</evidence>
<protein>
    <submittedName>
        <fullName evidence="2">Uncharacterized protein</fullName>
    </submittedName>
</protein>
<evidence type="ECO:0000256" key="1">
    <source>
        <dbReference type="SAM" id="Phobius"/>
    </source>
</evidence>
<accession>A0A1A9W271</accession>
<name>A0A1A9W271_9MUSC</name>
<reference evidence="3" key="1">
    <citation type="submission" date="2014-03" db="EMBL/GenBank/DDBJ databases">
        <authorList>
            <person name="Aksoy S."/>
            <person name="Warren W."/>
            <person name="Wilson R.K."/>
        </authorList>
    </citation>
    <scope>NUCLEOTIDE SEQUENCE [LARGE SCALE GENOMIC DNA]</scope>
    <source>
        <strain evidence="3">IAEA</strain>
    </source>
</reference>
<feature type="transmembrane region" description="Helical" evidence="1">
    <location>
        <begin position="68"/>
        <end position="90"/>
    </location>
</feature>
<keyword evidence="1" id="KW-0812">Transmembrane</keyword>
<dbReference type="EnsemblMetazoa" id="GBRI003687-RA">
    <property type="protein sequence ID" value="GBRI003687-PA"/>
    <property type="gene ID" value="GBRI003687"/>
</dbReference>
<dbReference type="VEuPathDB" id="VectorBase:GBRI003687"/>
<keyword evidence="1" id="KW-0472">Membrane</keyword>
<reference evidence="2" key="2">
    <citation type="submission" date="2020-05" db="UniProtKB">
        <authorList>
            <consortium name="EnsemblMetazoa"/>
        </authorList>
    </citation>
    <scope>IDENTIFICATION</scope>
    <source>
        <strain evidence="2">IAEA</strain>
    </source>
</reference>
<evidence type="ECO:0000313" key="3">
    <source>
        <dbReference type="Proteomes" id="UP000091820"/>
    </source>
</evidence>
<keyword evidence="1" id="KW-1133">Transmembrane helix</keyword>
<organism evidence="2 3">
    <name type="scientific">Glossina brevipalpis</name>
    <dbReference type="NCBI Taxonomy" id="37001"/>
    <lineage>
        <taxon>Eukaryota</taxon>
        <taxon>Metazoa</taxon>
        <taxon>Ecdysozoa</taxon>
        <taxon>Arthropoda</taxon>
        <taxon>Hexapoda</taxon>
        <taxon>Insecta</taxon>
        <taxon>Pterygota</taxon>
        <taxon>Neoptera</taxon>
        <taxon>Endopterygota</taxon>
        <taxon>Diptera</taxon>
        <taxon>Brachycera</taxon>
        <taxon>Muscomorpha</taxon>
        <taxon>Hippoboscoidea</taxon>
        <taxon>Glossinidae</taxon>
        <taxon>Glossina</taxon>
    </lineage>
</organism>
<sequence length="122" mass="13913">MAGKSLIEVSPIINLIDDSLKAFTQYCILLYRIVLCKCLYKCGGNVMGDVYRSQNLDKDKERSASRKYLASILLYKALANLIFFVLLLRIKHFHKEFVMLSSFEVTINVSLQGDMAKLKPKS</sequence>
<dbReference type="Proteomes" id="UP000091820">
    <property type="component" value="Unassembled WGS sequence"/>
</dbReference>
<keyword evidence="3" id="KW-1185">Reference proteome</keyword>